<evidence type="ECO:0000256" key="1">
    <source>
        <dbReference type="SAM" id="Phobius"/>
    </source>
</evidence>
<reference evidence="2 3" key="1">
    <citation type="submission" date="2020-10" db="EMBL/GenBank/DDBJ databases">
        <title>Blautia liquoris sp.nov., isolated from the mud in a fermentation cellar used for the production of Chinese strong-flavoured liquor.</title>
        <authorList>
            <person name="Lu L."/>
        </authorList>
    </citation>
    <scope>NUCLEOTIDE SEQUENCE [LARGE SCALE GENOMIC DNA]</scope>
    <source>
        <strain evidence="2 3">LZLJ-3</strain>
    </source>
</reference>
<dbReference type="AlphaFoldDB" id="A0A7M2RIP9"/>
<keyword evidence="1" id="KW-0812">Transmembrane</keyword>
<organism evidence="2 3">
    <name type="scientific">Blautia liquoris</name>
    <dbReference type="NCBI Taxonomy" id="2779518"/>
    <lineage>
        <taxon>Bacteria</taxon>
        <taxon>Bacillati</taxon>
        <taxon>Bacillota</taxon>
        <taxon>Clostridia</taxon>
        <taxon>Lachnospirales</taxon>
        <taxon>Lachnospiraceae</taxon>
        <taxon>Blautia</taxon>
    </lineage>
</organism>
<feature type="transmembrane region" description="Helical" evidence="1">
    <location>
        <begin position="175"/>
        <end position="196"/>
    </location>
</feature>
<keyword evidence="1" id="KW-0472">Membrane</keyword>
<feature type="transmembrane region" description="Helical" evidence="1">
    <location>
        <begin position="20"/>
        <end position="36"/>
    </location>
</feature>
<dbReference type="EMBL" id="CP063304">
    <property type="protein sequence ID" value="QOV20206.1"/>
    <property type="molecule type" value="Genomic_DNA"/>
</dbReference>
<protein>
    <submittedName>
        <fullName evidence="2">ABC transporter permease</fullName>
    </submittedName>
</protein>
<dbReference type="PANTHER" id="PTHR37305:SF1">
    <property type="entry name" value="MEMBRANE PROTEIN"/>
    <property type="match status" value="1"/>
</dbReference>
<feature type="transmembrane region" description="Helical" evidence="1">
    <location>
        <begin position="256"/>
        <end position="278"/>
    </location>
</feature>
<sequence length="283" mass="31323">MLNMIKMDLYRMFRTKSTYVIWILIAAAVIFTTWMSKLDTQDLNKEALNQQTESSVQSEESEEINLGMSVSLPTQPGEKVTVFDQVYANLQSKFIALFILIFAVLFSSADINSGYIKNIGGQVKSRGNLIFSRAIALFIYTGLSLCLYLILQIVMQQVCFGYLVWGDKSNLLKYFFTQMLLHYALVLICMAIAVILNSSVLSMAISICLSMNLMGLIYSVVDVFIHKLGAKNFQLFDYTVTGKIALLPMAPGSKSILAAVCVAAVFGIGATAVTGRVFGKRDI</sequence>
<proteinExistence type="predicted"/>
<keyword evidence="1" id="KW-1133">Transmembrane helix</keyword>
<feature type="transmembrane region" description="Helical" evidence="1">
    <location>
        <begin position="94"/>
        <end position="113"/>
    </location>
</feature>
<feature type="transmembrane region" description="Helical" evidence="1">
    <location>
        <begin position="134"/>
        <end position="155"/>
    </location>
</feature>
<dbReference type="PANTHER" id="PTHR37305">
    <property type="entry name" value="INTEGRAL MEMBRANE PROTEIN-RELATED"/>
    <property type="match status" value="1"/>
</dbReference>
<dbReference type="RefSeq" id="WP_193736526.1">
    <property type="nucleotide sequence ID" value="NZ_CP063304.1"/>
</dbReference>
<evidence type="ECO:0000313" key="3">
    <source>
        <dbReference type="Proteomes" id="UP000593601"/>
    </source>
</evidence>
<dbReference type="KEGG" id="bliq:INP51_04450"/>
<gene>
    <name evidence="2" type="ORF">INP51_04450</name>
</gene>
<evidence type="ECO:0000313" key="2">
    <source>
        <dbReference type="EMBL" id="QOV20206.1"/>
    </source>
</evidence>
<accession>A0A7M2RIP9</accession>
<feature type="transmembrane region" description="Helical" evidence="1">
    <location>
        <begin position="203"/>
        <end position="225"/>
    </location>
</feature>
<dbReference type="Proteomes" id="UP000593601">
    <property type="component" value="Chromosome"/>
</dbReference>
<keyword evidence="3" id="KW-1185">Reference proteome</keyword>
<name>A0A7M2RIP9_9FIRM</name>